<feature type="region of interest" description="Disordered" evidence="1">
    <location>
        <begin position="286"/>
        <end position="320"/>
    </location>
</feature>
<feature type="compositionally biased region" description="Polar residues" evidence="1">
    <location>
        <begin position="58"/>
        <end position="76"/>
    </location>
</feature>
<protein>
    <submittedName>
        <fullName evidence="2">Uncharacterized protein</fullName>
    </submittedName>
</protein>
<dbReference type="Proteomes" id="UP000548119">
    <property type="component" value="Unassembled WGS sequence"/>
</dbReference>
<comment type="caution">
    <text evidence="2">The sequence shown here is derived from an EMBL/GenBank/DDBJ whole genome shotgun (WGS) entry which is preliminary data.</text>
</comment>
<feature type="compositionally biased region" description="Basic residues" evidence="1">
    <location>
        <begin position="205"/>
        <end position="217"/>
    </location>
</feature>
<feature type="compositionally biased region" description="Polar residues" evidence="1">
    <location>
        <begin position="187"/>
        <end position="202"/>
    </location>
</feature>
<gene>
    <name evidence="2" type="ORF">GGR10_000525</name>
</gene>
<sequence>MQPLHTLFLYKRTPHAPQSTPSPSSSPALLLPLHSTAPPLLTLSTTSSNPPLAHHSPSKPTSQTKAPVSPQHSSTLMQLTRSTEHTPPHNFVPSSPPLLLSHTSTQNFSPKYSLHPTTSSSYPSSTPLLASLSHTLFSLQTYLSNQSPQYPPAFLHTDATNPLHRVHPSPQLCPRALSHYHYPAQALNASPSNTPFTLNTSSSHTFHHPKHPLHHSPSKPTSQTKTPSIPQLSPSRTATTPNPFSSTNPSYNPPQHSPTLTATTPYKCSTLLSQHSLHPTVPPLLTLSITSSNPPLTHHSPPRSTISNQSPRFSPVFPTH</sequence>
<dbReference type="EMBL" id="JACJIR010000002">
    <property type="protein sequence ID" value="MBA9082684.1"/>
    <property type="molecule type" value="Genomic_DNA"/>
</dbReference>
<proteinExistence type="predicted"/>
<accession>A0ABR6E290</accession>
<evidence type="ECO:0000313" key="3">
    <source>
        <dbReference type="Proteomes" id="UP000548119"/>
    </source>
</evidence>
<evidence type="ECO:0000313" key="2">
    <source>
        <dbReference type="EMBL" id="MBA9082684.1"/>
    </source>
</evidence>
<feature type="compositionally biased region" description="Polar residues" evidence="1">
    <location>
        <begin position="223"/>
        <end position="250"/>
    </location>
</feature>
<organism evidence="2 3">
    <name type="scientific">Bartonella chomelii</name>
    <dbReference type="NCBI Taxonomy" id="236402"/>
    <lineage>
        <taxon>Bacteria</taxon>
        <taxon>Pseudomonadati</taxon>
        <taxon>Pseudomonadota</taxon>
        <taxon>Alphaproteobacteria</taxon>
        <taxon>Hyphomicrobiales</taxon>
        <taxon>Bartonellaceae</taxon>
        <taxon>Bartonella</taxon>
    </lineage>
</organism>
<feature type="region of interest" description="Disordered" evidence="1">
    <location>
        <begin position="186"/>
        <end position="263"/>
    </location>
</feature>
<evidence type="ECO:0000256" key="1">
    <source>
        <dbReference type="SAM" id="MobiDB-lite"/>
    </source>
</evidence>
<keyword evidence="3" id="KW-1185">Reference proteome</keyword>
<feature type="compositionally biased region" description="Low complexity" evidence="1">
    <location>
        <begin position="15"/>
        <end position="53"/>
    </location>
</feature>
<feature type="compositionally biased region" description="Polar residues" evidence="1">
    <location>
        <begin position="302"/>
        <end position="312"/>
    </location>
</feature>
<reference evidence="2 3" key="1">
    <citation type="submission" date="2020-08" db="EMBL/GenBank/DDBJ databases">
        <title>Genomic Encyclopedia of Type Strains, Phase IV (KMG-IV): sequencing the most valuable type-strain genomes for metagenomic binning, comparative biology and taxonomic classification.</title>
        <authorList>
            <person name="Goeker M."/>
        </authorList>
    </citation>
    <scope>NUCLEOTIDE SEQUENCE [LARGE SCALE GENOMIC DNA]</scope>
    <source>
        <strain evidence="2 3">DSM 21431</strain>
    </source>
</reference>
<feature type="region of interest" description="Disordered" evidence="1">
    <location>
        <begin position="11"/>
        <end position="76"/>
    </location>
</feature>
<name>A0ABR6E290_9HYPH</name>